<name>A0AAV2PXG5_MEGNR</name>
<comment type="caution">
    <text evidence="1">The sequence shown here is derived from an EMBL/GenBank/DDBJ whole genome shotgun (WGS) entry which is preliminary data.</text>
</comment>
<protein>
    <submittedName>
        <fullName evidence="1">Uncharacterized protein</fullName>
    </submittedName>
</protein>
<dbReference type="EMBL" id="CAXKWB010001967">
    <property type="protein sequence ID" value="CAL4065929.1"/>
    <property type="molecule type" value="Genomic_DNA"/>
</dbReference>
<reference evidence="1 2" key="1">
    <citation type="submission" date="2024-05" db="EMBL/GenBank/DDBJ databases">
        <authorList>
            <person name="Wallberg A."/>
        </authorList>
    </citation>
    <scope>NUCLEOTIDE SEQUENCE [LARGE SCALE GENOMIC DNA]</scope>
</reference>
<organism evidence="1 2">
    <name type="scientific">Meganyctiphanes norvegica</name>
    <name type="common">Northern krill</name>
    <name type="synonym">Thysanopoda norvegica</name>
    <dbReference type="NCBI Taxonomy" id="48144"/>
    <lineage>
        <taxon>Eukaryota</taxon>
        <taxon>Metazoa</taxon>
        <taxon>Ecdysozoa</taxon>
        <taxon>Arthropoda</taxon>
        <taxon>Crustacea</taxon>
        <taxon>Multicrustacea</taxon>
        <taxon>Malacostraca</taxon>
        <taxon>Eumalacostraca</taxon>
        <taxon>Eucarida</taxon>
        <taxon>Euphausiacea</taxon>
        <taxon>Euphausiidae</taxon>
        <taxon>Meganyctiphanes</taxon>
    </lineage>
</organism>
<keyword evidence="2" id="KW-1185">Reference proteome</keyword>
<dbReference type="Proteomes" id="UP001497623">
    <property type="component" value="Unassembled WGS sequence"/>
</dbReference>
<accession>A0AAV2PXG5</accession>
<proteinExistence type="predicted"/>
<evidence type="ECO:0000313" key="2">
    <source>
        <dbReference type="Proteomes" id="UP001497623"/>
    </source>
</evidence>
<evidence type="ECO:0000313" key="1">
    <source>
        <dbReference type="EMBL" id="CAL4065929.1"/>
    </source>
</evidence>
<gene>
    <name evidence="1" type="ORF">MNOR_LOCUS5176</name>
</gene>
<sequence length="106" mass="12179">MAAIRGHIVGIINNDPIDATNIYLADELKDYVVNEPPALANKTWYDILNDKATWTKERLLTFQNAVQFGEHENHCMKPNFKHIEGVPKYVKYPNFYAYVPPAPDCQ</sequence>
<dbReference type="AlphaFoldDB" id="A0AAV2PXG5"/>